<feature type="region of interest" description="Disordered" evidence="1">
    <location>
        <begin position="67"/>
        <end position="136"/>
    </location>
</feature>
<protein>
    <submittedName>
        <fullName evidence="2">Uncharacterized protein</fullName>
    </submittedName>
</protein>
<comment type="caution">
    <text evidence="2">The sequence shown here is derived from an EMBL/GenBank/DDBJ whole genome shotgun (WGS) entry which is preliminary data.</text>
</comment>
<evidence type="ECO:0000313" key="2">
    <source>
        <dbReference type="EMBL" id="KAF7768595.1"/>
    </source>
</evidence>
<dbReference type="EMBL" id="JABXXO010000010">
    <property type="protein sequence ID" value="KAF7768595.1"/>
    <property type="molecule type" value="Genomic_DNA"/>
</dbReference>
<feature type="compositionally biased region" description="Low complexity" evidence="1">
    <location>
        <begin position="96"/>
        <end position="107"/>
    </location>
</feature>
<name>A0A8H7C908_AGABI</name>
<reference evidence="2 3" key="1">
    <citation type="journal article" name="Sci. Rep.">
        <title>Telomere-to-telomere assembled and centromere annotated genomes of the two main subspecies of the button mushroom Agaricus bisporus reveal especially polymorphic chromosome ends.</title>
        <authorList>
            <person name="Sonnenberg A.S.M."/>
            <person name="Sedaghat-Telgerd N."/>
            <person name="Lavrijssen B."/>
            <person name="Ohm R.A."/>
            <person name="Hendrickx P.M."/>
            <person name="Scholtmeijer K."/>
            <person name="Baars J.J.P."/>
            <person name="van Peer A."/>
        </authorList>
    </citation>
    <scope>NUCLEOTIDE SEQUENCE [LARGE SCALE GENOMIC DNA]</scope>
    <source>
        <strain evidence="2 3">H119_p4</strain>
    </source>
</reference>
<sequence>MSTSNFFPISTSSSAVPQSTQGQHQRERSRTMSLLSLKPGTSESPSPESPKAQATVVLRTFLPAMHPHAHWGTDSTCPRKEWEGNPSSSLLTPFITRSLSLPSGSRSPSPPPRRTLPRARKRSRSRTRTRLRAGFA</sequence>
<dbReference type="Proteomes" id="UP000629468">
    <property type="component" value="Unassembled WGS sequence"/>
</dbReference>
<feature type="compositionally biased region" description="Basic residues" evidence="1">
    <location>
        <begin position="115"/>
        <end position="136"/>
    </location>
</feature>
<evidence type="ECO:0000313" key="3">
    <source>
        <dbReference type="Proteomes" id="UP000629468"/>
    </source>
</evidence>
<proteinExistence type="predicted"/>
<gene>
    <name evidence="2" type="ORF">Agabi119p4_7838</name>
</gene>
<organism evidence="2 3">
    <name type="scientific">Agaricus bisporus var. burnettii</name>
    <dbReference type="NCBI Taxonomy" id="192524"/>
    <lineage>
        <taxon>Eukaryota</taxon>
        <taxon>Fungi</taxon>
        <taxon>Dikarya</taxon>
        <taxon>Basidiomycota</taxon>
        <taxon>Agaricomycotina</taxon>
        <taxon>Agaricomycetes</taxon>
        <taxon>Agaricomycetidae</taxon>
        <taxon>Agaricales</taxon>
        <taxon>Agaricineae</taxon>
        <taxon>Agaricaceae</taxon>
        <taxon>Agaricus</taxon>
    </lineage>
</organism>
<feature type="compositionally biased region" description="Polar residues" evidence="1">
    <location>
        <begin position="1"/>
        <end position="23"/>
    </location>
</feature>
<dbReference type="AlphaFoldDB" id="A0A8H7C908"/>
<evidence type="ECO:0000256" key="1">
    <source>
        <dbReference type="SAM" id="MobiDB-lite"/>
    </source>
</evidence>
<accession>A0A8H7C908</accession>
<feature type="region of interest" description="Disordered" evidence="1">
    <location>
        <begin position="1"/>
        <end position="54"/>
    </location>
</feature>